<protein>
    <recommendedName>
        <fullName evidence="1">NYN domain-containing protein</fullName>
    </recommendedName>
</protein>
<sequence length="191" mass="20929">MMMKTKEADASTVNGASTGVSWDINRCSAGAAATSVWWDINRCPLPNDVDVRRVSPFIKRALEKLGYTGALTTTAIGILTDVPHDFLTQVYSSGIAIHHIPLGLNGSFNSLDYSFLRVYLLILEVSETDIFELSSAVIYWTWDNLPPSNIMLISNELIFSSLLDKLCGFGYNVVRSIFPDDPQQAASASTS</sequence>
<feature type="domain" description="NYN" evidence="1">
    <location>
        <begin position="34"/>
        <end position="178"/>
    </location>
</feature>
<dbReference type="ExpressionAtlas" id="A0A5S9Y8B3">
    <property type="expression patterns" value="baseline and differential"/>
</dbReference>
<dbReference type="Pfam" id="PF01936">
    <property type="entry name" value="NYN"/>
    <property type="match status" value="1"/>
</dbReference>
<evidence type="ECO:0000313" key="3">
    <source>
        <dbReference type="Proteomes" id="UP000434276"/>
    </source>
</evidence>
<reference evidence="2 3" key="1">
    <citation type="submission" date="2019-12" db="EMBL/GenBank/DDBJ databases">
        <authorList>
            <person name="Jiao W.-B."/>
            <person name="Schneeberger K."/>
        </authorList>
    </citation>
    <scope>NUCLEOTIDE SEQUENCE [LARGE SCALE GENOMIC DNA]</scope>
    <source>
        <strain evidence="3">cv. C24</strain>
    </source>
</reference>
<dbReference type="EMBL" id="CACSHJ010000096">
    <property type="protein sequence ID" value="CAA0405624.1"/>
    <property type="molecule type" value="Genomic_DNA"/>
</dbReference>
<dbReference type="GO" id="GO:0010468">
    <property type="term" value="P:regulation of gene expression"/>
    <property type="evidence" value="ECO:0007669"/>
    <property type="project" value="InterPro"/>
</dbReference>
<proteinExistence type="predicted"/>
<gene>
    <name evidence="2" type="ORF">C24_LOCUS23594</name>
</gene>
<dbReference type="InterPro" id="IPR021139">
    <property type="entry name" value="NYN"/>
</dbReference>
<dbReference type="InterPro" id="IPR024768">
    <property type="entry name" value="Marf1"/>
</dbReference>
<organism evidence="2 3">
    <name type="scientific">Arabidopsis thaliana</name>
    <name type="common">Mouse-ear cress</name>
    <dbReference type="NCBI Taxonomy" id="3702"/>
    <lineage>
        <taxon>Eukaryota</taxon>
        <taxon>Viridiplantae</taxon>
        <taxon>Streptophyta</taxon>
        <taxon>Embryophyta</taxon>
        <taxon>Tracheophyta</taxon>
        <taxon>Spermatophyta</taxon>
        <taxon>Magnoliopsida</taxon>
        <taxon>eudicotyledons</taxon>
        <taxon>Gunneridae</taxon>
        <taxon>Pentapetalae</taxon>
        <taxon>rosids</taxon>
        <taxon>malvids</taxon>
        <taxon>Brassicales</taxon>
        <taxon>Brassicaceae</taxon>
        <taxon>Camelineae</taxon>
        <taxon>Arabidopsis</taxon>
    </lineage>
</organism>
<dbReference type="GO" id="GO:0005777">
    <property type="term" value="C:peroxisome"/>
    <property type="evidence" value="ECO:0007669"/>
    <property type="project" value="InterPro"/>
</dbReference>
<dbReference type="OrthoDB" id="1098388at2759"/>
<dbReference type="PANTHER" id="PTHR14379:SF19">
    <property type="entry name" value="ENDONUCLEASE OR GLYCOSYL HYDROLASE-RELATED"/>
    <property type="match status" value="1"/>
</dbReference>
<evidence type="ECO:0000313" key="2">
    <source>
        <dbReference type="EMBL" id="CAA0405624.1"/>
    </source>
</evidence>
<dbReference type="AlphaFoldDB" id="A0A5S9Y8B3"/>
<accession>A0A5S9Y8B3</accession>
<dbReference type="CDD" id="cd10910">
    <property type="entry name" value="PIN_limkain_b1_N_like"/>
    <property type="match status" value="1"/>
</dbReference>
<name>A0A5S9Y8B3_ARATH</name>
<dbReference type="GO" id="GO:0004540">
    <property type="term" value="F:RNA nuclease activity"/>
    <property type="evidence" value="ECO:0007669"/>
    <property type="project" value="InterPro"/>
</dbReference>
<evidence type="ECO:0000259" key="1">
    <source>
        <dbReference type="Pfam" id="PF01936"/>
    </source>
</evidence>
<dbReference type="PANTHER" id="PTHR14379">
    <property type="entry name" value="LIMKAIN B LKAP"/>
    <property type="match status" value="1"/>
</dbReference>
<dbReference type="Proteomes" id="UP000434276">
    <property type="component" value="Unassembled WGS sequence"/>
</dbReference>